<dbReference type="GO" id="GO:0038039">
    <property type="term" value="C:G protein-coupled receptor heterodimeric complex"/>
    <property type="evidence" value="ECO:0007669"/>
    <property type="project" value="TreeGrafter"/>
</dbReference>
<feature type="transmembrane region" description="Helical" evidence="5">
    <location>
        <begin position="75"/>
        <end position="104"/>
    </location>
</feature>
<evidence type="ECO:0000256" key="5">
    <source>
        <dbReference type="SAM" id="Phobius"/>
    </source>
</evidence>
<evidence type="ECO:0000256" key="1">
    <source>
        <dbReference type="ARBA" id="ARBA00023040"/>
    </source>
</evidence>
<dbReference type="EMBL" id="JAWDGP010002062">
    <property type="protein sequence ID" value="KAK3785771.1"/>
    <property type="molecule type" value="Genomic_DNA"/>
</dbReference>
<keyword evidence="4" id="KW-0807">Transducer</keyword>
<feature type="transmembrane region" description="Helical" evidence="5">
    <location>
        <begin position="131"/>
        <end position="153"/>
    </location>
</feature>
<keyword evidence="3" id="KW-0325">Glycoprotein</keyword>
<keyword evidence="5" id="KW-0472">Membrane</keyword>
<keyword evidence="5" id="KW-0812">Transmembrane</keyword>
<dbReference type="PANTHER" id="PTHR10519:SF77">
    <property type="entry name" value="GAMMA-AMINOBUTYRIC ACID TYPE B RECEPTOR SUBUNIT 1"/>
    <property type="match status" value="1"/>
</dbReference>
<evidence type="ECO:0000256" key="2">
    <source>
        <dbReference type="ARBA" id="ARBA00023170"/>
    </source>
</evidence>
<organism evidence="6 7">
    <name type="scientific">Elysia crispata</name>
    <name type="common">lettuce slug</name>
    <dbReference type="NCBI Taxonomy" id="231223"/>
    <lineage>
        <taxon>Eukaryota</taxon>
        <taxon>Metazoa</taxon>
        <taxon>Spiralia</taxon>
        <taxon>Lophotrochozoa</taxon>
        <taxon>Mollusca</taxon>
        <taxon>Gastropoda</taxon>
        <taxon>Heterobranchia</taxon>
        <taxon>Euthyneura</taxon>
        <taxon>Panpulmonata</taxon>
        <taxon>Sacoglossa</taxon>
        <taxon>Placobranchoidea</taxon>
        <taxon>Plakobranchidae</taxon>
        <taxon>Elysia</taxon>
    </lineage>
</organism>
<dbReference type="AlphaFoldDB" id="A0AAE1AEW0"/>
<sequence length="209" mass="23819">MTEVGMTAQQLTERLDRMLNKPDISLIISQNTLTSLWLMMLSESWPLPSPMLLSSMYEEEKTDSINRICVHNPRLCYQLLSVIVSLGPSVVFGYRGILLIFLAYETQGVLYVISAPIWPIFNDQENTTFELVSLAIVLCSFLSMGLIIIPEAYKQTLYGKKYVWFIIGWYLDIQYKVKDNHHICTVDQLKEALKGPSSQSLPSCPKSQD</sequence>
<keyword evidence="7" id="KW-1185">Reference proteome</keyword>
<evidence type="ECO:0000256" key="3">
    <source>
        <dbReference type="ARBA" id="ARBA00023180"/>
    </source>
</evidence>
<proteinExistence type="predicted"/>
<name>A0AAE1AEW0_9GAST</name>
<dbReference type="GO" id="GO:0007214">
    <property type="term" value="P:gamma-aminobutyric acid signaling pathway"/>
    <property type="evidence" value="ECO:0007669"/>
    <property type="project" value="TreeGrafter"/>
</dbReference>
<dbReference type="Proteomes" id="UP001283361">
    <property type="component" value="Unassembled WGS sequence"/>
</dbReference>
<evidence type="ECO:0000313" key="7">
    <source>
        <dbReference type="Proteomes" id="UP001283361"/>
    </source>
</evidence>
<keyword evidence="1" id="KW-0297">G-protein coupled receptor</keyword>
<comment type="caution">
    <text evidence="6">The sequence shown here is derived from an EMBL/GenBank/DDBJ whole genome shotgun (WGS) entry which is preliminary data.</text>
</comment>
<dbReference type="InterPro" id="IPR002455">
    <property type="entry name" value="GPCR3_GABA-B"/>
</dbReference>
<keyword evidence="5" id="KW-1133">Transmembrane helix</keyword>
<dbReference type="PANTHER" id="PTHR10519">
    <property type="entry name" value="GABA-B RECEPTOR"/>
    <property type="match status" value="1"/>
</dbReference>
<protein>
    <submittedName>
        <fullName evidence="6">Uncharacterized protein</fullName>
    </submittedName>
</protein>
<evidence type="ECO:0000256" key="4">
    <source>
        <dbReference type="ARBA" id="ARBA00023224"/>
    </source>
</evidence>
<gene>
    <name evidence="6" type="ORF">RRG08_031006</name>
</gene>
<evidence type="ECO:0000313" key="6">
    <source>
        <dbReference type="EMBL" id="KAK3785771.1"/>
    </source>
</evidence>
<dbReference type="GO" id="GO:0004965">
    <property type="term" value="F:G protein-coupled GABA receptor activity"/>
    <property type="evidence" value="ECO:0007669"/>
    <property type="project" value="InterPro"/>
</dbReference>
<keyword evidence="2" id="KW-0675">Receptor</keyword>
<reference evidence="6" key="1">
    <citation type="journal article" date="2023" name="G3 (Bethesda)">
        <title>A reference genome for the long-term kleptoplast-retaining sea slug Elysia crispata morphotype clarki.</title>
        <authorList>
            <person name="Eastman K.E."/>
            <person name="Pendleton A.L."/>
            <person name="Shaikh M.A."/>
            <person name="Suttiyut T."/>
            <person name="Ogas R."/>
            <person name="Tomko P."/>
            <person name="Gavelis G."/>
            <person name="Widhalm J.R."/>
            <person name="Wisecaver J.H."/>
        </authorList>
    </citation>
    <scope>NUCLEOTIDE SEQUENCE</scope>
    <source>
        <strain evidence="6">ECLA1</strain>
    </source>
</reference>
<accession>A0AAE1AEW0</accession>
<dbReference type="Gene3D" id="3.40.50.2300">
    <property type="match status" value="1"/>
</dbReference>